<name>A0A067NB40_PLEO1</name>
<dbReference type="EMBL" id="KL198011">
    <property type="protein sequence ID" value="KDQ25069.1"/>
    <property type="molecule type" value="Genomic_DNA"/>
</dbReference>
<proteinExistence type="predicted"/>
<dbReference type="HOGENOM" id="CLU_034012_0_0_1"/>
<feature type="non-terminal residue" evidence="1">
    <location>
        <position position="208"/>
    </location>
</feature>
<dbReference type="Proteomes" id="UP000027073">
    <property type="component" value="Unassembled WGS sequence"/>
</dbReference>
<accession>A0A067NB40</accession>
<gene>
    <name evidence="1" type="ORF">PLEOSDRAFT_1014958</name>
</gene>
<organism evidence="1 2">
    <name type="scientific">Pleurotus ostreatus (strain PC15)</name>
    <name type="common">Oyster mushroom</name>
    <dbReference type="NCBI Taxonomy" id="1137138"/>
    <lineage>
        <taxon>Eukaryota</taxon>
        <taxon>Fungi</taxon>
        <taxon>Dikarya</taxon>
        <taxon>Basidiomycota</taxon>
        <taxon>Agaricomycotina</taxon>
        <taxon>Agaricomycetes</taxon>
        <taxon>Agaricomycetidae</taxon>
        <taxon>Agaricales</taxon>
        <taxon>Pleurotineae</taxon>
        <taxon>Pleurotaceae</taxon>
        <taxon>Pleurotus</taxon>
    </lineage>
</organism>
<dbReference type="STRING" id="1137138.A0A067NB40"/>
<dbReference type="InParanoid" id="A0A067NB40"/>
<dbReference type="OrthoDB" id="3229882at2759"/>
<evidence type="ECO:0000313" key="2">
    <source>
        <dbReference type="Proteomes" id="UP000027073"/>
    </source>
</evidence>
<protein>
    <submittedName>
        <fullName evidence="1">Uncharacterized protein</fullName>
    </submittedName>
</protein>
<sequence length="208" mass="23485">MLWVRGALSPQEMRDQILNPDGDWQKKILTWLESCHIGEFLTGSMEEVSAVVAESKKTSGYTDPISSLPLPPPEPHICAKDLTCLKCEEDRSWWKGYQEVVDNILLQSNVHDCDHNKYGKCRARFPRPVVEETTVDKDTGSITLRKLEAWVNTFTPALSYIVRCNTDVTSMLSGTAVKAIVAYVSDYISKSSLKTHVMFECIQSVIQR</sequence>
<evidence type="ECO:0000313" key="1">
    <source>
        <dbReference type="EMBL" id="KDQ25069.1"/>
    </source>
</evidence>
<dbReference type="AlphaFoldDB" id="A0A067NB40"/>
<reference evidence="2" key="1">
    <citation type="journal article" date="2014" name="Proc. Natl. Acad. Sci. U.S.A.">
        <title>Extensive sampling of basidiomycete genomes demonstrates inadequacy of the white-rot/brown-rot paradigm for wood decay fungi.</title>
        <authorList>
            <person name="Riley R."/>
            <person name="Salamov A.A."/>
            <person name="Brown D.W."/>
            <person name="Nagy L.G."/>
            <person name="Floudas D."/>
            <person name="Held B.W."/>
            <person name="Levasseur A."/>
            <person name="Lombard V."/>
            <person name="Morin E."/>
            <person name="Otillar R."/>
            <person name="Lindquist E.A."/>
            <person name="Sun H."/>
            <person name="LaButti K.M."/>
            <person name="Schmutz J."/>
            <person name="Jabbour D."/>
            <person name="Luo H."/>
            <person name="Baker S.E."/>
            <person name="Pisabarro A.G."/>
            <person name="Walton J.D."/>
            <person name="Blanchette R.A."/>
            <person name="Henrissat B."/>
            <person name="Martin F."/>
            <person name="Cullen D."/>
            <person name="Hibbett D.S."/>
            <person name="Grigoriev I.V."/>
        </authorList>
    </citation>
    <scope>NUCLEOTIDE SEQUENCE [LARGE SCALE GENOMIC DNA]</scope>
    <source>
        <strain evidence="2">PC15</strain>
    </source>
</reference>